<proteinExistence type="predicted"/>
<protein>
    <submittedName>
        <fullName evidence="1">DUF2851 family protein</fullName>
    </submittedName>
</protein>
<accession>A0A3S9VPW4</accession>
<evidence type="ECO:0000313" key="2">
    <source>
        <dbReference type="Proteomes" id="UP000270673"/>
    </source>
</evidence>
<dbReference type="InterPro" id="IPR021272">
    <property type="entry name" value="DUF2851"/>
</dbReference>
<dbReference type="AlphaFoldDB" id="A0A3S9VPW4"/>
<sequence>MTEEFLQYVWANSLFTSTVCVSTKGKKVEVLNVGFQNRDAGPDFFNAKVRIDDVVQVGNVEIHQKGSDWFRHAHEKNSAYNNVILSVVGEADVEVYDSCGREIDAITLLYDNRLWDEYVFMQGVPVEPRCHRHLKQIDSTRMEMLFTGYAVERLERKCKDIQVMLLETKNDWEECFYRMLVRYWSGNVNADVFAQLAQNLSYKKVIRSSESLFRVEALLLGYAGLLADVPETDEYALGLREEYEYQAAKFQLKAMNASQWKFMRIRPTAFPTVRLALLASLMMRFNFLLSSVLDASNISEIYGLLDVTASSYWDTHYKPGIVSMKQVKKLGDSMKNVIIINALIPFLFVYGKERGEERYCDKALQWLEELKAERNHVSEAWTRYGVKVNSALQSQALLQVKREYCDTHRCLHCKIGAEIFRRVGRD</sequence>
<dbReference type="Pfam" id="PF11013">
    <property type="entry name" value="DUF2851"/>
    <property type="match status" value="1"/>
</dbReference>
<keyword evidence="2" id="KW-1185">Reference proteome</keyword>
<name>A0A3S9VPW4_9BACT</name>
<reference evidence="1 2" key="1">
    <citation type="submission" date="2018-10" db="EMBL/GenBank/DDBJ databases">
        <title>Butyricimonas faecalis sp. nov., isolated from human faeces and emended description of the genus Butyricimonas.</title>
        <authorList>
            <person name="Le Roy T."/>
            <person name="Van der Smissen P."/>
            <person name="Paquot A."/>
            <person name="Delzenne N."/>
            <person name="Muccioli G."/>
            <person name="Collet J.-F."/>
            <person name="Cani P.D."/>
        </authorList>
    </citation>
    <scope>NUCLEOTIDE SEQUENCE [LARGE SCALE GENOMIC DNA]</scope>
    <source>
        <strain evidence="1 2">H184</strain>
    </source>
</reference>
<dbReference type="EMBL" id="CP032819">
    <property type="protein sequence ID" value="AZS28545.1"/>
    <property type="molecule type" value="Genomic_DNA"/>
</dbReference>
<dbReference type="KEGG" id="buy:D8S85_02560"/>
<dbReference type="Proteomes" id="UP000270673">
    <property type="component" value="Chromosome"/>
</dbReference>
<dbReference type="OrthoDB" id="1005072at2"/>
<gene>
    <name evidence="1" type="ORF">D8S85_02560</name>
</gene>
<dbReference type="RefSeq" id="WP_106624661.1">
    <property type="nucleotide sequence ID" value="NZ_CP032819.1"/>
</dbReference>
<organism evidence="1 2">
    <name type="scientific">Butyricimonas faecalis</name>
    <dbReference type="NCBI Taxonomy" id="2093856"/>
    <lineage>
        <taxon>Bacteria</taxon>
        <taxon>Pseudomonadati</taxon>
        <taxon>Bacteroidota</taxon>
        <taxon>Bacteroidia</taxon>
        <taxon>Bacteroidales</taxon>
        <taxon>Odoribacteraceae</taxon>
        <taxon>Butyricimonas</taxon>
    </lineage>
</organism>
<evidence type="ECO:0000313" key="1">
    <source>
        <dbReference type="EMBL" id="AZS28545.1"/>
    </source>
</evidence>